<dbReference type="PANTHER" id="PTHR21522">
    <property type="entry name" value="PROTON CHANNEL OTOP"/>
    <property type="match status" value="1"/>
</dbReference>
<proteinExistence type="inferred from homology"/>
<keyword evidence="10" id="KW-0407">Ion channel</keyword>
<reference evidence="12 14" key="2">
    <citation type="journal article" date="2013" name="Nature">
        <title>Insights into bilaterian evolution from three spiralian genomes.</title>
        <authorList>
            <person name="Simakov O."/>
            <person name="Marletaz F."/>
            <person name="Cho S.J."/>
            <person name="Edsinger-Gonzales E."/>
            <person name="Havlak P."/>
            <person name="Hellsten U."/>
            <person name="Kuo D.H."/>
            <person name="Larsson T."/>
            <person name="Lv J."/>
            <person name="Arendt D."/>
            <person name="Savage R."/>
            <person name="Osoegawa K."/>
            <person name="de Jong P."/>
            <person name="Grimwood J."/>
            <person name="Chapman J.A."/>
            <person name="Shapiro H."/>
            <person name="Aerts A."/>
            <person name="Otillar R.P."/>
            <person name="Terry A.Y."/>
            <person name="Boore J.L."/>
            <person name="Grigoriev I.V."/>
            <person name="Lindberg D.R."/>
            <person name="Seaver E.C."/>
            <person name="Weisblat D.A."/>
            <person name="Putnam N.H."/>
            <person name="Rokhsar D.S."/>
        </authorList>
    </citation>
    <scope>NUCLEOTIDE SEQUENCE</scope>
    <source>
        <strain evidence="12 14">I ESC-2004</strain>
    </source>
</reference>
<name>R7UHL7_CAPTE</name>
<evidence type="ECO:0000256" key="4">
    <source>
        <dbReference type="ARBA" id="ARBA00022475"/>
    </source>
</evidence>
<feature type="transmembrane region" description="Helical" evidence="11">
    <location>
        <begin position="288"/>
        <end position="305"/>
    </location>
</feature>
<evidence type="ECO:0000256" key="5">
    <source>
        <dbReference type="ARBA" id="ARBA00022692"/>
    </source>
</evidence>
<feature type="transmembrane region" description="Helical" evidence="11">
    <location>
        <begin position="325"/>
        <end position="343"/>
    </location>
</feature>
<evidence type="ECO:0000256" key="3">
    <source>
        <dbReference type="ARBA" id="ARBA00022448"/>
    </source>
</evidence>
<evidence type="ECO:0000313" key="12">
    <source>
        <dbReference type="EMBL" id="ELU05705.1"/>
    </source>
</evidence>
<keyword evidence="3" id="KW-0813">Transport</keyword>
<keyword evidence="5 11" id="KW-0812">Transmembrane</keyword>
<dbReference type="EnsemblMetazoa" id="CapteT189554">
    <property type="protein sequence ID" value="CapteP189554"/>
    <property type="gene ID" value="CapteG189554"/>
</dbReference>
<dbReference type="OrthoDB" id="6429739at2759"/>
<keyword evidence="7 11" id="KW-1133">Transmembrane helix</keyword>
<feature type="transmembrane region" description="Helical" evidence="11">
    <location>
        <begin position="355"/>
        <end position="375"/>
    </location>
</feature>
<evidence type="ECO:0000256" key="6">
    <source>
        <dbReference type="ARBA" id="ARBA00022781"/>
    </source>
</evidence>
<dbReference type="EMBL" id="KB301320">
    <property type="protein sequence ID" value="ELU05705.1"/>
    <property type="molecule type" value="Genomic_DNA"/>
</dbReference>
<keyword evidence="6" id="KW-0375">Hydrogen ion transport</keyword>
<feature type="transmembrane region" description="Helical" evidence="11">
    <location>
        <begin position="34"/>
        <end position="59"/>
    </location>
</feature>
<comment type="subcellular location">
    <subcellularLocation>
        <location evidence="1">Cell membrane</location>
        <topology evidence="1">Multi-pass membrane protein</topology>
    </subcellularLocation>
</comment>
<accession>R7UHL7</accession>
<keyword evidence="4" id="KW-1003">Cell membrane</keyword>
<dbReference type="Pfam" id="PF03189">
    <property type="entry name" value="Otopetrin"/>
    <property type="match status" value="1"/>
</dbReference>
<keyword evidence="9 11" id="KW-0472">Membrane</keyword>
<feature type="transmembrane region" description="Helical" evidence="11">
    <location>
        <begin position="475"/>
        <end position="498"/>
    </location>
</feature>
<reference evidence="14" key="1">
    <citation type="submission" date="2012-12" db="EMBL/GenBank/DDBJ databases">
        <authorList>
            <person name="Hellsten U."/>
            <person name="Grimwood J."/>
            <person name="Chapman J.A."/>
            <person name="Shapiro H."/>
            <person name="Aerts A."/>
            <person name="Otillar R.P."/>
            <person name="Terry A.Y."/>
            <person name="Boore J.L."/>
            <person name="Simakov O."/>
            <person name="Marletaz F."/>
            <person name="Cho S.-J."/>
            <person name="Edsinger-Gonzales E."/>
            <person name="Havlak P."/>
            <person name="Kuo D.-H."/>
            <person name="Larsson T."/>
            <person name="Lv J."/>
            <person name="Arendt D."/>
            <person name="Savage R."/>
            <person name="Osoegawa K."/>
            <person name="de Jong P."/>
            <person name="Lindberg D.R."/>
            <person name="Seaver E.C."/>
            <person name="Weisblat D.A."/>
            <person name="Putnam N.H."/>
            <person name="Grigoriev I.V."/>
            <person name="Rokhsar D.S."/>
        </authorList>
    </citation>
    <scope>NUCLEOTIDE SEQUENCE</scope>
    <source>
        <strain evidence="14">I ESC-2004</strain>
    </source>
</reference>
<keyword evidence="8" id="KW-0406">Ion transport</keyword>
<evidence type="ECO:0000256" key="9">
    <source>
        <dbReference type="ARBA" id="ARBA00023136"/>
    </source>
</evidence>
<dbReference type="HOGENOM" id="CLU_485934_0_0_1"/>
<reference evidence="13" key="3">
    <citation type="submission" date="2015-06" db="UniProtKB">
        <authorList>
            <consortium name="EnsemblMetazoa"/>
        </authorList>
    </citation>
    <scope>IDENTIFICATION</scope>
</reference>
<evidence type="ECO:0000313" key="14">
    <source>
        <dbReference type="Proteomes" id="UP000014760"/>
    </source>
</evidence>
<comment type="similarity">
    <text evidence="2">Belongs to the otopetrin family.</text>
</comment>
<dbReference type="GO" id="GO:0015252">
    <property type="term" value="F:proton channel activity"/>
    <property type="evidence" value="ECO:0007669"/>
    <property type="project" value="InterPro"/>
</dbReference>
<dbReference type="PANTHER" id="PTHR21522:SF32">
    <property type="entry name" value="OTOPETRIN-2"/>
    <property type="match status" value="1"/>
</dbReference>
<dbReference type="GO" id="GO:0005886">
    <property type="term" value="C:plasma membrane"/>
    <property type="evidence" value="ECO:0007669"/>
    <property type="project" value="UniProtKB-SubCell"/>
</dbReference>
<feature type="transmembrane region" description="Helical" evidence="11">
    <location>
        <begin position="112"/>
        <end position="142"/>
    </location>
</feature>
<evidence type="ECO:0000256" key="7">
    <source>
        <dbReference type="ARBA" id="ARBA00022989"/>
    </source>
</evidence>
<dbReference type="InterPro" id="IPR004878">
    <property type="entry name" value="Otopetrin"/>
</dbReference>
<keyword evidence="14" id="KW-1185">Reference proteome</keyword>
<evidence type="ECO:0000256" key="11">
    <source>
        <dbReference type="SAM" id="Phobius"/>
    </source>
</evidence>
<evidence type="ECO:0000256" key="8">
    <source>
        <dbReference type="ARBA" id="ARBA00023065"/>
    </source>
</evidence>
<organism evidence="12">
    <name type="scientific">Capitella teleta</name>
    <name type="common">Polychaete worm</name>
    <dbReference type="NCBI Taxonomy" id="283909"/>
    <lineage>
        <taxon>Eukaryota</taxon>
        <taxon>Metazoa</taxon>
        <taxon>Spiralia</taxon>
        <taxon>Lophotrochozoa</taxon>
        <taxon>Annelida</taxon>
        <taxon>Polychaeta</taxon>
        <taxon>Sedentaria</taxon>
        <taxon>Scolecida</taxon>
        <taxon>Capitellidae</taxon>
        <taxon>Capitella</taxon>
    </lineage>
</organism>
<evidence type="ECO:0000256" key="1">
    <source>
        <dbReference type="ARBA" id="ARBA00004651"/>
    </source>
</evidence>
<dbReference type="Proteomes" id="UP000014760">
    <property type="component" value="Unassembled WGS sequence"/>
</dbReference>
<protein>
    <submittedName>
        <fullName evidence="12 13">Uncharacterized protein</fullName>
    </submittedName>
</protein>
<evidence type="ECO:0000313" key="13">
    <source>
        <dbReference type="EnsemblMetazoa" id="CapteP189554"/>
    </source>
</evidence>
<evidence type="ECO:0000256" key="10">
    <source>
        <dbReference type="ARBA" id="ARBA00023303"/>
    </source>
</evidence>
<dbReference type="AlphaFoldDB" id="R7UHL7"/>
<feature type="transmembrane region" description="Helical" evidence="11">
    <location>
        <begin position="436"/>
        <end position="455"/>
    </location>
</feature>
<feature type="transmembrane region" description="Helical" evidence="11">
    <location>
        <begin position="395"/>
        <end position="416"/>
    </location>
</feature>
<feature type="transmembrane region" description="Helical" evidence="11">
    <location>
        <begin position="238"/>
        <end position="261"/>
    </location>
</feature>
<sequence length="538" mass="60739">MTTASDSLLLLIFVVCVGLALSIAQWTFNINELFLLVFVAKLALISLMAAAGSLGIWLFRRPPHIHSQLEHSMSQKTDEDNIKVWKGSCWFRLKLFIWSKGHIVRRMFKYHVALVGLLVFCVLGLIVDFIKVSAIAVCFVEYSENGHFMQWYTADFFYHLSRMFSLPFCCCAAIPSTTPNSSPVVAFGTPAPSSWPLLSSLDWTFFCMTFSTDINKTLGDCIACRTNLFEAYHRSSRILYSLNVEFVVLATEVLIHIMLGIQNKSNRTASNATLLYDLKPRDTWRHAFVFKIVIYMCFFTMNAVHMTSATLTYFSINTFFRVSRWIFHCMTLTALTIGFQASWRMPTSSRPFSGFECLAVAACIGNTIWGFMNLFAEIVILLSTDNHNVSQASQVSGILANIINIISVFAQAKFMLHSTRVKADRCGEAKLTRFRAALLCLAINNLTLWCINSLILNKVVTATQVPAKYYSSSSWTIMVHLTVPLCLFFRFNSFALFLKTFFVQDYSSNVDVVLETKAEPSQQLAIACTSASRVVTQY</sequence>
<evidence type="ECO:0000256" key="2">
    <source>
        <dbReference type="ARBA" id="ARBA00006513"/>
    </source>
</evidence>
<dbReference type="EMBL" id="AMQN01007754">
    <property type="status" value="NOT_ANNOTATED_CDS"/>
    <property type="molecule type" value="Genomic_DNA"/>
</dbReference>
<gene>
    <name evidence="12" type="ORF">CAPTEDRAFT_189554</name>
</gene>